<dbReference type="OrthoDB" id="311684at2759"/>
<keyword evidence="2" id="KW-1185">Reference proteome</keyword>
<dbReference type="AlphaFoldDB" id="A0BBP1"/>
<evidence type="ECO:0000313" key="2">
    <source>
        <dbReference type="Proteomes" id="UP000000600"/>
    </source>
</evidence>
<dbReference type="InParanoid" id="A0BBP1"/>
<proteinExistence type="predicted"/>
<dbReference type="RefSeq" id="XP_001423356.1">
    <property type="nucleotide sequence ID" value="XM_001423319.1"/>
</dbReference>
<accession>A0BBP1</accession>
<evidence type="ECO:0008006" key="3">
    <source>
        <dbReference type="Google" id="ProtNLM"/>
    </source>
</evidence>
<organism evidence="1 2">
    <name type="scientific">Paramecium tetraurelia</name>
    <dbReference type="NCBI Taxonomy" id="5888"/>
    <lineage>
        <taxon>Eukaryota</taxon>
        <taxon>Sar</taxon>
        <taxon>Alveolata</taxon>
        <taxon>Ciliophora</taxon>
        <taxon>Intramacronucleata</taxon>
        <taxon>Oligohymenophorea</taxon>
        <taxon>Peniculida</taxon>
        <taxon>Parameciidae</taxon>
        <taxon>Paramecium</taxon>
    </lineage>
</organism>
<reference evidence="1 2" key="1">
    <citation type="journal article" date="2006" name="Nature">
        <title>Global trends of whole-genome duplications revealed by the ciliate Paramecium tetraurelia.</title>
        <authorList>
            <consortium name="Genoscope"/>
            <person name="Aury J.-M."/>
            <person name="Jaillon O."/>
            <person name="Duret L."/>
            <person name="Noel B."/>
            <person name="Jubin C."/>
            <person name="Porcel B.M."/>
            <person name="Segurens B."/>
            <person name="Daubin V."/>
            <person name="Anthouard V."/>
            <person name="Aiach N."/>
            <person name="Arnaiz O."/>
            <person name="Billaut A."/>
            <person name="Beisson J."/>
            <person name="Blanc I."/>
            <person name="Bouhouche K."/>
            <person name="Camara F."/>
            <person name="Duharcourt S."/>
            <person name="Guigo R."/>
            <person name="Gogendeau D."/>
            <person name="Katinka M."/>
            <person name="Keller A.-M."/>
            <person name="Kissmehl R."/>
            <person name="Klotz C."/>
            <person name="Koll F."/>
            <person name="Le Moue A."/>
            <person name="Lepere C."/>
            <person name="Malinsky S."/>
            <person name="Nowacki M."/>
            <person name="Nowak J.K."/>
            <person name="Plattner H."/>
            <person name="Poulain J."/>
            <person name="Ruiz F."/>
            <person name="Serrano V."/>
            <person name="Zagulski M."/>
            <person name="Dessen P."/>
            <person name="Betermier M."/>
            <person name="Weissenbach J."/>
            <person name="Scarpelli C."/>
            <person name="Schachter V."/>
            <person name="Sperling L."/>
            <person name="Meyer E."/>
            <person name="Cohen J."/>
            <person name="Wincker P."/>
        </authorList>
    </citation>
    <scope>NUCLEOTIDE SEQUENCE [LARGE SCALE GENOMIC DNA]</scope>
    <source>
        <strain evidence="1 2">Stock d4-2</strain>
    </source>
</reference>
<evidence type="ECO:0000313" key="1">
    <source>
        <dbReference type="EMBL" id="CAK55958.1"/>
    </source>
</evidence>
<dbReference type="GeneID" id="5009140"/>
<dbReference type="KEGG" id="ptm:GSPATT00000393001"/>
<dbReference type="EMBL" id="CT867985">
    <property type="protein sequence ID" value="CAK55958.1"/>
    <property type="molecule type" value="Genomic_DNA"/>
</dbReference>
<sequence>MKKNCKTRQYSFQITITKKAFLNFKNQYQDQKSKILEQNQGIQSKHYLEDNDLTKRDVMAIINQPEQMKKNTISMSKFDKKLLNSLNQLETFLDRSEKEDTPLILAKKDENMFKYFVNNEDDNGTSVSS</sequence>
<dbReference type="Proteomes" id="UP000000600">
    <property type="component" value="Unassembled WGS sequence"/>
</dbReference>
<dbReference type="OMA" id="MKKNCKT"/>
<dbReference type="HOGENOM" id="CLU_1952997_0_0_1"/>
<protein>
    <recommendedName>
        <fullName evidence="3">NET domain-containing protein</fullName>
    </recommendedName>
</protein>
<name>A0BBP1_PARTE</name>
<gene>
    <name evidence="1" type="ORF">GSPATT00000393001</name>
</gene>